<dbReference type="AlphaFoldDB" id="A0AAN6NRR5"/>
<evidence type="ECO:0000313" key="2">
    <source>
        <dbReference type="Proteomes" id="UP001303222"/>
    </source>
</evidence>
<reference evidence="1" key="1">
    <citation type="journal article" date="2023" name="Mol. Phylogenet. Evol.">
        <title>Genome-scale phylogeny and comparative genomics of the fungal order Sordariales.</title>
        <authorList>
            <person name="Hensen N."/>
            <person name="Bonometti L."/>
            <person name="Westerberg I."/>
            <person name="Brannstrom I.O."/>
            <person name="Guillou S."/>
            <person name="Cros-Aarteil S."/>
            <person name="Calhoun S."/>
            <person name="Haridas S."/>
            <person name="Kuo A."/>
            <person name="Mondo S."/>
            <person name="Pangilinan J."/>
            <person name="Riley R."/>
            <person name="LaButti K."/>
            <person name="Andreopoulos B."/>
            <person name="Lipzen A."/>
            <person name="Chen C."/>
            <person name="Yan M."/>
            <person name="Daum C."/>
            <person name="Ng V."/>
            <person name="Clum A."/>
            <person name="Steindorff A."/>
            <person name="Ohm R.A."/>
            <person name="Martin F."/>
            <person name="Silar P."/>
            <person name="Natvig D.O."/>
            <person name="Lalanne C."/>
            <person name="Gautier V."/>
            <person name="Ament-Velasquez S.L."/>
            <person name="Kruys A."/>
            <person name="Hutchinson M.I."/>
            <person name="Powell A.J."/>
            <person name="Barry K."/>
            <person name="Miller A.N."/>
            <person name="Grigoriev I.V."/>
            <person name="Debuchy R."/>
            <person name="Gladieux P."/>
            <person name="Hiltunen Thoren M."/>
            <person name="Johannesson H."/>
        </authorList>
    </citation>
    <scope>NUCLEOTIDE SEQUENCE</scope>
    <source>
        <strain evidence="1">CBS 626.80</strain>
    </source>
</reference>
<reference evidence="1" key="2">
    <citation type="submission" date="2023-06" db="EMBL/GenBank/DDBJ databases">
        <authorList>
            <consortium name="Lawrence Berkeley National Laboratory"/>
            <person name="Mondo S.J."/>
            <person name="Hensen N."/>
            <person name="Bonometti L."/>
            <person name="Westerberg I."/>
            <person name="Brannstrom I.O."/>
            <person name="Guillou S."/>
            <person name="Cros-Aarteil S."/>
            <person name="Calhoun S."/>
            <person name="Haridas S."/>
            <person name="Kuo A."/>
            <person name="Pangilinan J."/>
            <person name="Riley R."/>
            <person name="Labutti K."/>
            <person name="Andreopoulos B."/>
            <person name="Lipzen A."/>
            <person name="Chen C."/>
            <person name="Yanf M."/>
            <person name="Daum C."/>
            <person name="Ng V."/>
            <person name="Clum A."/>
            <person name="Steindorff A."/>
            <person name="Ohm R."/>
            <person name="Martin F."/>
            <person name="Silar P."/>
            <person name="Natvig D."/>
            <person name="Lalanne C."/>
            <person name="Gautier V."/>
            <person name="Ament-Velasquez S.L."/>
            <person name="Kruys A."/>
            <person name="Hutchinson M.I."/>
            <person name="Powell A.J."/>
            <person name="Barry K."/>
            <person name="Miller A.N."/>
            <person name="Grigoriev I.V."/>
            <person name="Debuchy R."/>
            <person name="Gladieux P."/>
            <person name="Thoren M.H."/>
            <person name="Johannesson H."/>
        </authorList>
    </citation>
    <scope>NUCLEOTIDE SEQUENCE</scope>
    <source>
        <strain evidence="1">CBS 626.80</strain>
    </source>
</reference>
<evidence type="ECO:0000313" key="1">
    <source>
        <dbReference type="EMBL" id="KAK3949013.1"/>
    </source>
</evidence>
<sequence>YPCSCYLLRAQKTFQVVSVFSLNNKWETVNVWSPFVGCVSMPGSIKGGICGNCAWGIKRADECTCSARLL</sequence>
<organism evidence="1 2">
    <name type="scientific">Pseudoneurospora amorphoporcata</name>
    <dbReference type="NCBI Taxonomy" id="241081"/>
    <lineage>
        <taxon>Eukaryota</taxon>
        <taxon>Fungi</taxon>
        <taxon>Dikarya</taxon>
        <taxon>Ascomycota</taxon>
        <taxon>Pezizomycotina</taxon>
        <taxon>Sordariomycetes</taxon>
        <taxon>Sordariomycetidae</taxon>
        <taxon>Sordariales</taxon>
        <taxon>Sordariaceae</taxon>
        <taxon>Pseudoneurospora</taxon>
    </lineage>
</organism>
<gene>
    <name evidence="1" type="ORF">QBC32DRAFT_179571</name>
</gene>
<dbReference type="Proteomes" id="UP001303222">
    <property type="component" value="Unassembled WGS sequence"/>
</dbReference>
<dbReference type="EMBL" id="MU859233">
    <property type="protein sequence ID" value="KAK3949013.1"/>
    <property type="molecule type" value="Genomic_DNA"/>
</dbReference>
<feature type="non-terminal residue" evidence="1">
    <location>
        <position position="1"/>
    </location>
</feature>
<comment type="caution">
    <text evidence="1">The sequence shown here is derived from an EMBL/GenBank/DDBJ whole genome shotgun (WGS) entry which is preliminary data.</text>
</comment>
<protein>
    <submittedName>
        <fullName evidence="1">Uncharacterized protein</fullName>
    </submittedName>
</protein>
<accession>A0AAN6NRR5</accession>
<keyword evidence="2" id="KW-1185">Reference proteome</keyword>
<name>A0AAN6NRR5_9PEZI</name>
<proteinExistence type="predicted"/>
<feature type="non-terminal residue" evidence="1">
    <location>
        <position position="70"/>
    </location>
</feature>